<dbReference type="Proteomes" id="UP000004295">
    <property type="component" value="Unassembled WGS sequence"/>
</dbReference>
<keyword evidence="2" id="KW-1185">Reference proteome</keyword>
<gene>
    <name evidence="1" type="ORF">POREN0001_1970</name>
</gene>
<dbReference type="EMBL" id="ACNN01000035">
    <property type="protein sequence ID" value="EEN82036.1"/>
    <property type="molecule type" value="Genomic_DNA"/>
</dbReference>
<name>C3JCU9_POREA</name>
<comment type="caution">
    <text evidence="1">The sequence shown here is derived from an EMBL/GenBank/DDBJ whole genome shotgun (WGS) entry which is preliminary data.</text>
</comment>
<dbReference type="AlphaFoldDB" id="C3JCU9"/>
<dbReference type="GeneID" id="93366257"/>
<protein>
    <submittedName>
        <fullName evidence="1">Uncharacterized protein</fullName>
    </submittedName>
</protein>
<dbReference type="STRING" id="553175.POREN0001_1970"/>
<reference evidence="1 2" key="1">
    <citation type="submission" date="2009-04" db="EMBL/GenBank/DDBJ databases">
        <authorList>
            <person name="Sebastian Y."/>
            <person name="Madupu R."/>
            <person name="Durkin A.S."/>
            <person name="Torralba M."/>
            <person name="Methe B."/>
            <person name="Sutton G.G."/>
            <person name="Strausberg R.L."/>
            <person name="Nelson K.E."/>
        </authorList>
    </citation>
    <scope>NUCLEOTIDE SEQUENCE [LARGE SCALE GENOMIC DNA]</scope>
    <source>
        <strain evidence="2">ATCC 35406 / BCRC 14492 / JCM 8526 / NCTC 13058 / HG 370</strain>
    </source>
</reference>
<dbReference type="RefSeq" id="WP_004335141.1">
    <property type="nucleotide sequence ID" value="NZ_ACNN01000035.1"/>
</dbReference>
<accession>C3JCU9</accession>
<proteinExistence type="predicted"/>
<sequence length="98" mass="11578">MTRQEAEYLQRLERAFGGLSQLLERQQVYISELQARMKYLEGERLRLEESLTTEQQKNNALLTARMIIAQDKDWADARQRLVGLKKNIQEALRLLETE</sequence>
<evidence type="ECO:0000313" key="1">
    <source>
        <dbReference type="EMBL" id="EEN82036.1"/>
    </source>
</evidence>
<organism evidence="1 2">
    <name type="scientific">Porphyromonas endodontalis (strain ATCC 35406 / DSM 24491 / JCM 8526 / CCUG 16442 / BCRC 14492 / NCTC 13058 / HG 370)</name>
    <name type="common">Bacteroides endodontalis</name>
    <dbReference type="NCBI Taxonomy" id="553175"/>
    <lineage>
        <taxon>Bacteria</taxon>
        <taxon>Pseudomonadati</taxon>
        <taxon>Bacteroidota</taxon>
        <taxon>Bacteroidia</taxon>
        <taxon>Bacteroidales</taxon>
        <taxon>Porphyromonadaceae</taxon>
        <taxon>Porphyromonas</taxon>
    </lineage>
</organism>
<evidence type="ECO:0000313" key="2">
    <source>
        <dbReference type="Proteomes" id="UP000004295"/>
    </source>
</evidence>